<reference evidence="2" key="1">
    <citation type="journal article" date="2019" name="bioRxiv">
        <title>The Genome of the Zebra Mussel, Dreissena polymorpha: A Resource for Invasive Species Research.</title>
        <authorList>
            <person name="McCartney M.A."/>
            <person name="Auch B."/>
            <person name="Kono T."/>
            <person name="Mallez S."/>
            <person name="Zhang Y."/>
            <person name="Obille A."/>
            <person name="Becker A."/>
            <person name="Abrahante J.E."/>
            <person name="Garbe J."/>
            <person name="Badalamenti J.P."/>
            <person name="Herman A."/>
            <person name="Mangelson H."/>
            <person name="Liachko I."/>
            <person name="Sullivan S."/>
            <person name="Sone E.D."/>
            <person name="Koren S."/>
            <person name="Silverstein K.A.T."/>
            <person name="Beckman K.B."/>
            <person name="Gohl D.M."/>
        </authorList>
    </citation>
    <scope>NUCLEOTIDE SEQUENCE</scope>
    <source>
        <strain evidence="2">Duluth1</strain>
        <tissue evidence="2">Whole animal</tissue>
    </source>
</reference>
<accession>A0A9D4MKS8</accession>
<reference evidence="2" key="2">
    <citation type="submission" date="2020-11" db="EMBL/GenBank/DDBJ databases">
        <authorList>
            <person name="McCartney M.A."/>
            <person name="Auch B."/>
            <person name="Kono T."/>
            <person name="Mallez S."/>
            <person name="Becker A."/>
            <person name="Gohl D.M."/>
            <person name="Silverstein K.A.T."/>
            <person name="Koren S."/>
            <person name="Bechman K.B."/>
            <person name="Herman A."/>
            <person name="Abrahante J.E."/>
            <person name="Garbe J."/>
        </authorList>
    </citation>
    <scope>NUCLEOTIDE SEQUENCE</scope>
    <source>
        <strain evidence="2">Duluth1</strain>
        <tissue evidence="2">Whole animal</tissue>
    </source>
</reference>
<evidence type="ECO:0000313" key="3">
    <source>
        <dbReference type="Proteomes" id="UP000828390"/>
    </source>
</evidence>
<dbReference type="AlphaFoldDB" id="A0A9D4MKS8"/>
<protein>
    <submittedName>
        <fullName evidence="2">Uncharacterized protein</fullName>
    </submittedName>
</protein>
<comment type="caution">
    <text evidence="2">The sequence shown here is derived from an EMBL/GenBank/DDBJ whole genome shotgun (WGS) entry which is preliminary data.</text>
</comment>
<gene>
    <name evidence="2" type="ORF">DPMN_000964</name>
</gene>
<proteinExistence type="predicted"/>
<dbReference type="EMBL" id="JAIWYP010000001">
    <property type="protein sequence ID" value="KAH3877107.1"/>
    <property type="molecule type" value="Genomic_DNA"/>
</dbReference>
<sequence length="133" mass="15329">MTVMVIVTMMMMMEVVMMIDDDVDDNDDDNDVDDDKMIMMMTMVIMLKIYYGDSFIVNLKCCLPFRGLYQTVSHRNPLLYLTWPHPNSDSCPYSSLHCSAGEYSSPGCLLEWILYSSMDSPASSRQLERMVHL</sequence>
<feature type="signal peptide" evidence="1">
    <location>
        <begin position="1"/>
        <end position="18"/>
    </location>
</feature>
<feature type="chain" id="PRO_5039116799" evidence="1">
    <location>
        <begin position="19"/>
        <end position="133"/>
    </location>
</feature>
<name>A0A9D4MKS8_DREPO</name>
<evidence type="ECO:0000256" key="1">
    <source>
        <dbReference type="SAM" id="SignalP"/>
    </source>
</evidence>
<organism evidence="2 3">
    <name type="scientific">Dreissena polymorpha</name>
    <name type="common">Zebra mussel</name>
    <name type="synonym">Mytilus polymorpha</name>
    <dbReference type="NCBI Taxonomy" id="45954"/>
    <lineage>
        <taxon>Eukaryota</taxon>
        <taxon>Metazoa</taxon>
        <taxon>Spiralia</taxon>
        <taxon>Lophotrochozoa</taxon>
        <taxon>Mollusca</taxon>
        <taxon>Bivalvia</taxon>
        <taxon>Autobranchia</taxon>
        <taxon>Heteroconchia</taxon>
        <taxon>Euheterodonta</taxon>
        <taxon>Imparidentia</taxon>
        <taxon>Neoheterodontei</taxon>
        <taxon>Myida</taxon>
        <taxon>Dreissenoidea</taxon>
        <taxon>Dreissenidae</taxon>
        <taxon>Dreissena</taxon>
    </lineage>
</organism>
<evidence type="ECO:0000313" key="2">
    <source>
        <dbReference type="EMBL" id="KAH3877107.1"/>
    </source>
</evidence>
<dbReference type="Proteomes" id="UP000828390">
    <property type="component" value="Unassembled WGS sequence"/>
</dbReference>
<keyword evidence="1" id="KW-0732">Signal</keyword>
<keyword evidence="3" id="KW-1185">Reference proteome</keyword>